<keyword evidence="1" id="KW-0812">Transmembrane</keyword>
<dbReference type="EMBL" id="BOMB01000033">
    <property type="protein sequence ID" value="GID14850.1"/>
    <property type="molecule type" value="Genomic_DNA"/>
</dbReference>
<organism evidence="2 3">
    <name type="scientific">Actinocatenispora rupis</name>
    <dbReference type="NCBI Taxonomy" id="519421"/>
    <lineage>
        <taxon>Bacteria</taxon>
        <taxon>Bacillati</taxon>
        <taxon>Actinomycetota</taxon>
        <taxon>Actinomycetes</taxon>
        <taxon>Micromonosporales</taxon>
        <taxon>Micromonosporaceae</taxon>
        <taxon>Actinocatenispora</taxon>
    </lineage>
</organism>
<sequence>MQLPVRLPLRLPVRRQVQVRRALRRLMSTVAVPAGIVAAASAALLVFALVRLALVPPTGRDVELARTGMAGGMVAMAVPPPGTPWWVWPVVVVAACAWSTARLRYRCAADRHRAHRLHHVGAGLAMAYLLVVAHLPGGMVMAGHRMADPGTPALSALLLAADLVVLGYVAGTAALAVLSLAPLRPATLPLLAPAPRATAACQLVMSLLMLDMVVALLR</sequence>
<evidence type="ECO:0008006" key="4">
    <source>
        <dbReference type="Google" id="ProtNLM"/>
    </source>
</evidence>
<proteinExistence type="predicted"/>
<gene>
    <name evidence="2" type="ORF">Aru02nite_57390</name>
</gene>
<keyword evidence="3" id="KW-1185">Reference proteome</keyword>
<keyword evidence="1" id="KW-0472">Membrane</keyword>
<dbReference type="InterPro" id="IPR033458">
    <property type="entry name" value="DUF5134"/>
</dbReference>
<feature type="transmembrane region" description="Helical" evidence="1">
    <location>
        <begin position="30"/>
        <end position="54"/>
    </location>
</feature>
<dbReference type="Pfam" id="PF17197">
    <property type="entry name" value="DUF5134"/>
    <property type="match status" value="1"/>
</dbReference>
<evidence type="ECO:0000256" key="1">
    <source>
        <dbReference type="SAM" id="Phobius"/>
    </source>
</evidence>
<comment type="caution">
    <text evidence="2">The sequence shown here is derived from an EMBL/GenBank/DDBJ whole genome shotgun (WGS) entry which is preliminary data.</text>
</comment>
<name>A0A8J3J508_9ACTN</name>
<protein>
    <recommendedName>
        <fullName evidence="4">DUF5134 domain-containing protein</fullName>
    </recommendedName>
</protein>
<reference evidence="2" key="1">
    <citation type="submission" date="2021-01" db="EMBL/GenBank/DDBJ databases">
        <title>Whole genome shotgun sequence of Actinocatenispora rupis NBRC 107355.</title>
        <authorList>
            <person name="Komaki H."/>
            <person name="Tamura T."/>
        </authorList>
    </citation>
    <scope>NUCLEOTIDE SEQUENCE</scope>
    <source>
        <strain evidence="2">NBRC 107355</strain>
    </source>
</reference>
<dbReference type="AlphaFoldDB" id="A0A8J3J508"/>
<feature type="transmembrane region" description="Helical" evidence="1">
    <location>
        <begin position="156"/>
        <end position="178"/>
    </location>
</feature>
<dbReference type="Proteomes" id="UP000612808">
    <property type="component" value="Unassembled WGS sequence"/>
</dbReference>
<keyword evidence="1" id="KW-1133">Transmembrane helix</keyword>
<feature type="transmembrane region" description="Helical" evidence="1">
    <location>
        <begin position="117"/>
        <end position="136"/>
    </location>
</feature>
<accession>A0A8J3J508</accession>
<evidence type="ECO:0000313" key="3">
    <source>
        <dbReference type="Proteomes" id="UP000612808"/>
    </source>
</evidence>
<feature type="transmembrane region" description="Helical" evidence="1">
    <location>
        <begin position="85"/>
        <end position="105"/>
    </location>
</feature>
<evidence type="ECO:0000313" key="2">
    <source>
        <dbReference type="EMBL" id="GID14850.1"/>
    </source>
</evidence>